<dbReference type="CDD" id="cd14014">
    <property type="entry name" value="STKc_PknB_like"/>
    <property type="match status" value="1"/>
</dbReference>
<dbReference type="Proteomes" id="UP000474175">
    <property type="component" value="Unassembled WGS sequence"/>
</dbReference>
<dbReference type="Gene3D" id="1.10.510.10">
    <property type="entry name" value="Transferase(Phosphotransferase) domain 1"/>
    <property type="match status" value="1"/>
</dbReference>
<keyword evidence="4" id="KW-0067">ATP-binding</keyword>
<dbReference type="Pfam" id="PF00069">
    <property type="entry name" value="Pkinase"/>
    <property type="match status" value="1"/>
</dbReference>
<dbReference type="SMART" id="SM00220">
    <property type="entry name" value="S_TKc"/>
    <property type="match status" value="1"/>
</dbReference>
<proteinExistence type="predicted"/>
<dbReference type="InterPro" id="IPR008271">
    <property type="entry name" value="Ser/Thr_kinase_AS"/>
</dbReference>
<feature type="transmembrane region" description="Helical" evidence="6">
    <location>
        <begin position="343"/>
        <end position="366"/>
    </location>
</feature>
<dbReference type="PANTHER" id="PTHR43289">
    <property type="entry name" value="MITOGEN-ACTIVATED PROTEIN KINASE KINASE KINASE 20-RELATED"/>
    <property type="match status" value="1"/>
</dbReference>
<keyword evidence="9" id="KW-1185">Reference proteome</keyword>
<organism evidence="8 9">
    <name type="scientific">Spirosoma terrae</name>
    <dbReference type="NCBI Taxonomy" id="1968276"/>
    <lineage>
        <taxon>Bacteria</taxon>
        <taxon>Pseudomonadati</taxon>
        <taxon>Bacteroidota</taxon>
        <taxon>Cytophagia</taxon>
        <taxon>Cytophagales</taxon>
        <taxon>Cytophagaceae</taxon>
        <taxon>Spirosoma</taxon>
    </lineage>
</organism>
<dbReference type="RefSeq" id="WP_163953095.1">
    <property type="nucleotide sequence ID" value="NZ_JAAFZH010000011.1"/>
</dbReference>
<keyword evidence="6" id="KW-0472">Membrane</keyword>
<evidence type="ECO:0000256" key="1">
    <source>
        <dbReference type="ARBA" id="ARBA00022679"/>
    </source>
</evidence>
<name>A0A6L9LEE6_9BACT</name>
<evidence type="ECO:0000313" key="8">
    <source>
        <dbReference type="EMBL" id="NDU97551.1"/>
    </source>
</evidence>
<keyword evidence="8" id="KW-0723">Serine/threonine-protein kinase</keyword>
<sequence length="473" mass="52421">MSYINFKIKDYTIVREVSINGGQGAVYQATNSLGAAVAIKILHKNFTSNEAFRKHFHKEAMIMASIGHDHIVRALDYYEDEDTVAIIMEYLEGQDLQTYLEQLGTIRIVPIPIALKWYSQILPAFAHAHHKGLVHRDVKPSNFFLTASGNMKVLDFGIAKILENAELNSANSSSSVSIFSSSGTPYYKSKEHILRPASVNHLTDVYALGLMFYILTTGQEPYDTEQITDDILNKELPPVPGYPSAVMKVLLKATAKDRDHRYVDCNVFLSALQEAVMKPAAENEGKQDFTEEAFKDDDQSLKSNLDQQDNTTTRSTYAENETKTQSTSAYTPPPPPRVPLYGVYSPIAISIATFLGGGFSAGYFMSQNSKRLEGGKNATSLLLGWIIGVVITYLIIPKKTLEGNFFIIALLIQLTAAVGVYFMVESSQKQQIEEHLGTGGNYEPISGMIGLIATFLVIHFAIVIFGLVIMHYM</sequence>
<keyword evidence="1" id="KW-0808">Transferase</keyword>
<feature type="compositionally biased region" description="Basic and acidic residues" evidence="5">
    <location>
        <begin position="282"/>
        <end position="300"/>
    </location>
</feature>
<gene>
    <name evidence="8" type="ORF">GK108_21890</name>
</gene>
<evidence type="ECO:0000256" key="3">
    <source>
        <dbReference type="ARBA" id="ARBA00022777"/>
    </source>
</evidence>
<keyword evidence="2" id="KW-0547">Nucleotide-binding</keyword>
<keyword evidence="3 8" id="KW-0418">Kinase</keyword>
<dbReference type="PROSITE" id="PS50011">
    <property type="entry name" value="PROTEIN_KINASE_DOM"/>
    <property type="match status" value="1"/>
</dbReference>
<dbReference type="PANTHER" id="PTHR43289:SF6">
    <property type="entry name" value="SERINE_THREONINE-PROTEIN KINASE NEKL-3"/>
    <property type="match status" value="1"/>
</dbReference>
<dbReference type="GO" id="GO:0004674">
    <property type="term" value="F:protein serine/threonine kinase activity"/>
    <property type="evidence" value="ECO:0007669"/>
    <property type="project" value="UniProtKB-KW"/>
</dbReference>
<dbReference type="SUPFAM" id="SSF56112">
    <property type="entry name" value="Protein kinase-like (PK-like)"/>
    <property type="match status" value="1"/>
</dbReference>
<evidence type="ECO:0000256" key="5">
    <source>
        <dbReference type="SAM" id="MobiDB-lite"/>
    </source>
</evidence>
<feature type="compositionally biased region" description="Polar residues" evidence="5">
    <location>
        <begin position="301"/>
        <end position="330"/>
    </location>
</feature>
<keyword evidence="6" id="KW-0812">Transmembrane</keyword>
<accession>A0A6L9LEE6</accession>
<feature type="transmembrane region" description="Helical" evidence="6">
    <location>
        <begin position="378"/>
        <end position="397"/>
    </location>
</feature>
<reference evidence="8 9" key="1">
    <citation type="submission" date="2020-02" db="EMBL/GenBank/DDBJ databases">
        <title>Draft genome sequence of two Spirosoma agri KCTC 52727 and Spirosoma terrae KCTC 52035.</title>
        <authorList>
            <person name="Rojas J."/>
            <person name="Ambika Manirajan B."/>
            <person name="Suarez C."/>
            <person name="Ratering S."/>
            <person name="Schnell S."/>
        </authorList>
    </citation>
    <scope>NUCLEOTIDE SEQUENCE [LARGE SCALE GENOMIC DNA]</scope>
    <source>
        <strain evidence="8 9">KCTC 52035</strain>
    </source>
</reference>
<keyword evidence="6" id="KW-1133">Transmembrane helix</keyword>
<dbReference type="GO" id="GO:0005524">
    <property type="term" value="F:ATP binding"/>
    <property type="evidence" value="ECO:0007669"/>
    <property type="project" value="UniProtKB-KW"/>
</dbReference>
<feature type="region of interest" description="Disordered" evidence="5">
    <location>
        <begin position="282"/>
        <end position="334"/>
    </location>
</feature>
<protein>
    <submittedName>
        <fullName evidence="8">Serine/threonine protein kinase</fullName>
    </submittedName>
</protein>
<dbReference type="AlphaFoldDB" id="A0A6L9LEE6"/>
<feature type="transmembrane region" description="Helical" evidence="6">
    <location>
        <begin position="403"/>
        <end position="424"/>
    </location>
</feature>
<feature type="transmembrane region" description="Helical" evidence="6">
    <location>
        <begin position="445"/>
        <end position="472"/>
    </location>
</feature>
<evidence type="ECO:0000259" key="7">
    <source>
        <dbReference type="PROSITE" id="PS50011"/>
    </source>
</evidence>
<evidence type="ECO:0000313" key="9">
    <source>
        <dbReference type="Proteomes" id="UP000474175"/>
    </source>
</evidence>
<dbReference type="EMBL" id="JAAFZH010000011">
    <property type="protein sequence ID" value="NDU97551.1"/>
    <property type="molecule type" value="Genomic_DNA"/>
</dbReference>
<feature type="domain" description="Protein kinase" evidence="7">
    <location>
        <begin position="12"/>
        <end position="276"/>
    </location>
</feature>
<dbReference type="InterPro" id="IPR000719">
    <property type="entry name" value="Prot_kinase_dom"/>
</dbReference>
<evidence type="ECO:0000256" key="4">
    <source>
        <dbReference type="ARBA" id="ARBA00022840"/>
    </source>
</evidence>
<evidence type="ECO:0000256" key="6">
    <source>
        <dbReference type="SAM" id="Phobius"/>
    </source>
</evidence>
<dbReference type="PROSITE" id="PS00108">
    <property type="entry name" value="PROTEIN_KINASE_ST"/>
    <property type="match status" value="1"/>
</dbReference>
<comment type="caution">
    <text evidence="8">The sequence shown here is derived from an EMBL/GenBank/DDBJ whole genome shotgun (WGS) entry which is preliminary data.</text>
</comment>
<evidence type="ECO:0000256" key="2">
    <source>
        <dbReference type="ARBA" id="ARBA00022741"/>
    </source>
</evidence>
<dbReference type="InterPro" id="IPR011009">
    <property type="entry name" value="Kinase-like_dom_sf"/>
</dbReference>